<dbReference type="SUPFAM" id="SSF53067">
    <property type="entry name" value="Actin-like ATPase domain"/>
    <property type="match status" value="1"/>
</dbReference>
<evidence type="ECO:0000256" key="2">
    <source>
        <dbReference type="ARBA" id="ARBA00022723"/>
    </source>
</evidence>
<keyword evidence="4" id="KW-0460">Magnesium</keyword>
<dbReference type="PANTHER" id="PTHR42742:SF3">
    <property type="entry name" value="FRUCTOKINASE"/>
    <property type="match status" value="1"/>
</dbReference>
<dbReference type="InterPro" id="IPR000600">
    <property type="entry name" value="ROK"/>
</dbReference>
<dbReference type="EC" id="2.7.1.4" evidence="5"/>
<organism evidence="7 8">
    <name type="scientific">Tritrichomonas musculus</name>
    <dbReference type="NCBI Taxonomy" id="1915356"/>
    <lineage>
        <taxon>Eukaryota</taxon>
        <taxon>Metamonada</taxon>
        <taxon>Parabasalia</taxon>
        <taxon>Tritrichomonadida</taxon>
        <taxon>Tritrichomonadidae</taxon>
        <taxon>Tritrichomonas</taxon>
    </lineage>
</organism>
<protein>
    <recommendedName>
        <fullName evidence="5">fructokinase</fullName>
        <ecNumber evidence="5">2.7.1.4</ecNumber>
    </recommendedName>
</protein>
<comment type="cofactor">
    <cofactor evidence="1">
        <name>Mg(2+)</name>
        <dbReference type="ChEBI" id="CHEBI:18420"/>
    </cofactor>
</comment>
<sequence>MFGKKKTVCAIEIGGTTSAVAFSNELGKFLWKKKGIPTAFPILGEDSIKLICKTIKEAGIKYSAIGIASFGPLKIAEGKIGNTTKPNWKHFPLVAEIRKNLQNDVPIVLETDVNAPAYSEFLSLHAKGIKAKAVGYLTVGTGVGLGIFLDGHPIHGALHPEFGHIKVDAYRNDYYPGVCPFHGNCFEGLISAHALARRLNIKPEELKDVPNDHPIWDIFSYYVAKAATTAAYTYALDYFIVGGGIMTGDNRGFLYDKANEYCKNMINGYLEKPEIRRPVYNKDAGLVGASACAFHPEHFKVL</sequence>
<name>A0ABR2KNP6_9EUKA</name>
<accession>A0ABR2KNP6</accession>
<keyword evidence="8" id="KW-1185">Reference proteome</keyword>
<keyword evidence="3" id="KW-0862">Zinc</keyword>
<dbReference type="InterPro" id="IPR049874">
    <property type="entry name" value="ROK_cs"/>
</dbReference>
<dbReference type="InterPro" id="IPR051804">
    <property type="entry name" value="Carb_Metab_Reg_Kinase/Isom"/>
</dbReference>
<evidence type="ECO:0000256" key="6">
    <source>
        <dbReference type="ARBA" id="ARBA00048451"/>
    </source>
</evidence>
<evidence type="ECO:0000256" key="1">
    <source>
        <dbReference type="ARBA" id="ARBA00001946"/>
    </source>
</evidence>
<dbReference type="EMBL" id="JAPFFF010000004">
    <property type="protein sequence ID" value="KAK8892779.1"/>
    <property type="molecule type" value="Genomic_DNA"/>
</dbReference>
<gene>
    <name evidence="7" type="ORF">M9Y10_030021</name>
</gene>
<evidence type="ECO:0000313" key="8">
    <source>
        <dbReference type="Proteomes" id="UP001470230"/>
    </source>
</evidence>
<dbReference type="CDD" id="cd24067">
    <property type="entry name" value="ASKHA_NBD_ROK_BsFRK-like"/>
    <property type="match status" value="1"/>
</dbReference>
<dbReference type="Proteomes" id="UP001470230">
    <property type="component" value="Unassembled WGS sequence"/>
</dbReference>
<comment type="catalytic activity">
    <reaction evidence="6">
        <text>D-fructose + ATP = D-fructose 6-phosphate + ADP + H(+)</text>
        <dbReference type="Rhea" id="RHEA:16125"/>
        <dbReference type="ChEBI" id="CHEBI:15378"/>
        <dbReference type="ChEBI" id="CHEBI:30616"/>
        <dbReference type="ChEBI" id="CHEBI:37721"/>
        <dbReference type="ChEBI" id="CHEBI:61527"/>
        <dbReference type="ChEBI" id="CHEBI:456216"/>
        <dbReference type="EC" id="2.7.1.4"/>
    </reaction>
</comment>
<comment type="caution">
    <text evidence="7">The sequence shown here is derived from an EMBL/GenBank/DDBJ whole genome shotgun (WGS) entry which is preliminary data.</text>
</comment>
<keyword evidence="2" id="KW-0479">Metal-binding</keyword>
<dbReference type="PANTHER" id="PTHR42742">
    <property type="entry name" value="TRANSCRIPTIONAL REPRESSOR MPRA"/>
    <property type="match status" value="1"/>
</dbReference>
<dbReference type="InterPro" id="IPR043129">
    <property type="entry name" value="ATPase_NBD"/>
</dbReference>
<evidence type="ECO:0000256" key="4">
    <source>
        <dbReference type="ARBA" id="ARBA00022842"/>
    </source>
</evidence>
<dbReference type="Pfam" id="PF00480">
    <property type="entry name" value="ROK"/>
    <property type="match status" value="1"/>
</dbReference>
<proteinExistence type="predicted"/>
<reference evidence="7 8" key="1">
    <citation type="submission" date="2024-04" db="EMBL/GenBank/DDBJ databases">
        <title>Tritrichomonas musculus Genome.</title>
        <authorList>
            <person name="Alves-Ferreira E."/>
            <person name="Grigg M."/>
            <person name="Lorenzi H."/>
            <person name="Galac M."/>
        </authorList>
    </citation>
    <scope>NUCLEOTIDE SEQUENCE [LARGE SCALE GENOMIC DNA]</scope>
    <source>
        <strain evidence="7 8">EAF2021</strain>
    </source>
</reference>
<evidence type="ECO:0000256" key="5">
    <source>
        <dbReference type="ARBA" id="ARBA00038887"/>
    </source>
</evidence>
<evidence type="ECO:0000313" key="7">
    <source>
        <dbReference type="EMBL" id="KAK8892779.1"/>
    </source>
</evidence>
<dbReference type="PROSITE" id="PS01125">
    <property type="entry name" value="ROK"/>
    <property type="match status" value="1"/>
</dbReference>
<dbReference type="Gene3D" id="3.30.420.40">
    <property type="match status" value="2"/>
</dbReference>
<evidence type="ECO:0000256" key="3">
    <source>
        <dbReference type="ARBA" id="ARBA00022833"/>
    </source>
</evidence>